<dbReference type="PANTHER" id="PTHR14003">
    <property type="entry name" value="TRANSCRIPTIONAL REPRESSOR PROTEIN YY"/>
    <property type="match status" value="1"/>
</dbReference>
<dbReference type="PROSITE" id="PS00028">
    <property type="entry name" value="ZINC_FINGER_C2H2_1"/>
    <property type="match status" value="2"/>
</dbReference>
<evidence type="ECO:0000313" key="14">
    <source>
        <dbReference type="Proteomes" id="UP000594638"/>
    </source>
</evidence>
<keyword evidence="2" id="KW-0479">Metal-binding</keyword>
<dbReference type="AlphaFoldDB" id="A0A8S0SQ02"/>
<feature type="domain" description="C2H2-type" evidence="12">
    <location>
        <begin position="59"/>
        <end position="88"/>
    </location>
</feature>
<dbReference type="SMART" id="SM00355">
    <property type="entry name" value="ZnF_C2H2"/>
    <property type="match status" value="4"/>
</dbReference>
<evidence type="ECO:0000313" key="13">
    <source>
        <dbReference type="EMBL" id="CAA2993684.1"/>
    </source>
</evidence>
<keyword evidence="8" id="KW-0804">Transcription</keyword>
<evidence type="ECO:0000256" key="2">
    <source>
        <dbReference type="ARBA" id="ARBA00022723"/>
    </source>
</evidence>
<evidence type="ECO:0000256" key="4">
    <source>
        <dbReference type="ARBA" id="ARBA00022771"/>
    </source>
</evidence>
<feature type="domain" description="C2H2-type" evidence="12">
    <location>
        <begin position="119"/>
        <end position="148"/>
    </location>
</feature>
<evidence type="ECO:0000256" key="5">
    <source>
        <dbReference type="ARBA" id="ARBA00022833"/>
    </source>
</evidence>
<evidence type="ECO:0000256" key="6">
    <source>
        <dbReference type="ARBA" id="ARBA00023015"/>
    </source>
</evidence>
<dbReference type="GO" id="GO:0008270">
    <property type="term" value="F:zinc ion binding"/>
    <property type="evidence" value="ECO:0007669"/>
    <property type="project" value="UniProtKB-KW"/>
</dbReference>
<dbReference type="PROSITE" id="PS50157">
    <property type="entry name" value="ZINC_FINGER_C2H2_2"/>
    <property type="match status" value="3"/>
</dbReference>
<protein>
    <submittedName>
        <fullName evidence="13">Uncharacterized zinc finger protein At4g06634</fullName>
    </submittedName>
</protein>
<dbReference type="GO" id="GO:0005667">
    <property type="term" value="C:transcription regulator complex"/>
    <property type="evidence" value="ECO:0007669"/>
    <property type="project" value="TreeGrafter"/>
</dbReference>
<evidence type="ECO:0000256" key="3">
    <source>
        <dbReference type="ARBA" id="ARBA00022737"/>
    </source>
</evidence>
<dbReference type="SUPFAM" id="SSF57667">
    <property type="entry name" value="beta-beta-alpha zinc fingers"/>
    <property type="match status" value="2"/>
</dbReference>
<dbReference type="GO" id="GO:0000981">
    <property type="term" value="F:DNA-binding transcription factor activity, RNA polymerase II-specific"/>
    <property type="evidence" value="ECO:0007669"/>
    <property type="project" value="TreeGrafter"/>
</dbReference>
<dbReference type="GO" id="GO:0000785">
    <property type="term" value="C:chromatin"/>
    <property type="evidence" value="ECO:0007669"/>
    <property type="project" value="TreeGrafter"/>
</dbReference>
<comment type="caution">
    <text evidence="13">The sequence shown here is derived from an EMBL/GenBank/DDBJ whole genome shotgun (WGS) entry which is preliminary data.</text>
</comment>
<evidence type="ECO:0000256" key="7">
    <source>
        <dbReference type="ARBA" id="ARBA00023125"/>
    </source>
</evidence>
<evidence type="ECO:0000256" key="11">
    <source>
        <dbReference type="SAM" id="MobiDB-lite"/>
    </source>
</evidence>
<keyword evidence="7" id="KW-0238">DNA-binding</keyword>
<keyword evidence="9" id="KW-0539">Nucleus</keyword>
<dbReference type="Gramene" id="OE9A020518T1">
    <property type="protein sequence ID" value="OE9A020518C1"/>
    <property type="gene ID" value="OE9A020518"/>
</dbReference>
<gene>
    <name evidence="13" type="ORF">OLEA9_A020518</name>
</gene>
<sequence>MEATLKALEEKSKEPEMVQPEPKPRTEVLFLRSYEGCGKTLIDAGALRKHSHIHGERQYVCHYDNCGKKFLDSSKLKRHFLIHTGERHFVCPREGCGKAFSLDFNLRSQMKTHSQENYHNCPYPECGKRYTHEYKLKNHIASHHEKNMVDAVKHTLPSEKPAKTPKFSAGTSGPASSDRPYAYENTKNNPPNNENEMDEGSDQDIYVGKRGNGIVQKQSRPKPNLKPPPSKVPQWKSSSASPANLNIMKKSWPVKEEVYDDVDSEETEEERDNVGKGWMYGENIEDDDEETEYED</sequence>
<dbReference type="Pfam" id="PF00096">
    <property type="entry name" value="zf-C2H2"/>
    <property type="match status" value="1"/>
</dbReference>
<feature type="compositionally biased region" description="Polar residues" evidence="11">
    <location>
        <begin position="235"/>
        <end position="244"/>
    </location>
</feature>
<name>A0A8S0SQ02_OLEEU</name>
<feature type="domain" description="C2H2-type" evidence="12">
    <location>
        <begin position="89"/>
        <end position="118"/>
    </location>
</feature>
<evidence type="ECO:0000256" key="1">
    <source>
        <dbReference type="ARBA" id="ARBA00004123"/>
    </source>
</evidence>
<dbReference type="InterPro" id="IPR013087">
    <property type="entry name" value="Znf_C2H2_type"/>
</dbReference>
<dbReference type="Gene3D" id="3.30.160.60">
    <property type="entry name" value="Classic Zinc Finger"/>
    <property type="match status" value="3"/>
</dbReference>
<keyword evidence="5" id="KW-0862">Zinc</keyword>
<dbReference type="InterPro" id="IPR036236">
    <property type="entry name" value="Znf_C2H2_sf"/>
</dbReference>
<comment type="subcellular location">
    <subcellularLocation>
        <location evidence="1">Nucleus</location>
    </subcellularLocation>
</comment>
<evidence type="ECO:0000256" key="10">
    <source>
        <dbReference type="PROSITE-ProRule" id="PRU00042"/>
    </source>
</evidence>
<dbReference type="PANTHER" id="PTHR14003:SF1">
    <property type="entry name" value="ZINC FINGER TRANSCRIPTION FACTOR YY1"/>
    <property type="match status" value="1"/>
</dbReference>
<dbReference type="Proteomes" id="UP000594638">
    <property type="component" value="Unassembled WGS sequence"/>
</dbReference>
<keyword evidence="4 10" id="KW-0863">Zinc-finger</keyword>
<keyword evidence="6" id="KW-0805">Transcription regulation</keyword>
<feature type="compositionally biased region" description="Basic and acidic residues" evidence="11">
    <location>
        <begin position="7"/>
        <end position="23"/>
    </location>
</feature>
<dbReference type="FunFam" id="3.30.160.60:FF:000071">
    <property type="entry name" value="Putative zinc finger protein 143"/>
    <property type="match status" value="1"/>
</dbReference>
<keyword evidence="3" id="KW-0677">Repeat</keyword>
<reference evidence="13 14" key="1">
    <citation type="submission" date="2019-12" db="EMBL/GenBank/DDBJ databases">
        <authorList>
            <person name="Alioto T."/>
            <person name="Alioto T."/>
            <person name="Gomez Garrido J."/>
        </authorList>
    </citation>
    <scope>NUCLEOTIDE SEQUENCE [LARGE SCALE GENOMIC DNA]</scope>
</reference>
<feature type="compositionally biased region" description="Acidic residues" evidence="11">
    <location>
        <begin position="283"/>
        <end position="295"/>
    </location>
</feature>
<feature type="region of interest" description="Disordered" evidence="11">
    <location>
        <begin position="157"/>
        <end position="295"/>
    </location>
</feature>
<organism evidence="13 14">
    <name type="scientific">Olea europaea subsp. europaea</name>
    <dbReference type="NCBI Taxonomy" id="158383"/>
    <lineage>
        <taxon>Eukaryota</taxon>
        <taxon>Viridiplantae</taxon>
        <taxon>Streptophyta</taxon>
        <taxon>Embryophyta</taxon>
        <taxon>Tracheophyta</taxon>
        <taxon>Spermatophyta</taxon>
        <taxon>Magnoliopsida</taxon>
        <taxon>eudicotyledons</taxon>
        <taxon>Gunneridae</taxon>
        <taxon>Pentapetalae</taxon>
        <taxon>asterids</taxon>
        <taxon>lamiids</taxon>
        <taxon>Lamiales</taxon>
        <taxon>Oleaceae</taxon>
        <taxon>Oleeae</taxon>
        <taxon>Olea</taxon>
    </lineage>
</organism>
<dbReference type="GO" id="GO:0000978">
    <property type="term" value="F:RNA polymerase II cis-regulatory region sequence-specific DNA binding"/>
    <property type="evidence" value="ECO:0007669"/>
    <property type="project" value="TreeGrafter"/>
</dbReference>
<evidence type="ECO:0000256" key="9">
    <source>
        <dbReference type="ARBA" id="ARBA00023242"/>
    </source>
</evidence>
<dbReference type="GO" id="GO:0031519">
    <property type="term" value="C:PcG protein complex"/>
    <property type="evidence" value="ECO:0007669"/>
    <property type="project" value="TreeGrafter"/>
</dbReference>
<keyword evidence="14" id="KW-1185">Reference proteome</keyword>
<proteinExistence type="predicted"/>
<dbReference type="OrthoDB" id="3437960at2759"/>
<evidence type="ECO:0000256" key="8">
    <source>
        <dbReference type="ARBA" id="ARBA00023163"/>
    </source>
</evidence>
<dbReference type="EMBL" id="CACTIH010005453">
    <property type="protein sequence ID" value="CAA2993684.1"/>
    <property type="molecule type" value="Genomic_DNA"/>
</dbReference>
<dbReference type="FunFam" id="3.30.160.60:FF:001190">
    <property type="entry name" value="zinc finger transcription factor YY1"/>
    <property type="match status" value="1"/>
</dbReference>
<feature type="compositionally biased region" description="Acidic residues" evidence="11">
    <location>
        <begin position="258"/>
        <end position="271"/>
    </location>
</feature>
<feature type="region of interest" description="Disordered" evidence="11">
    <location>
        <begin position="1"/>
        <end position="23"/>
    </location>
</feature>
<accession>A0A8S0SQ02</accession>
<evidence type="ECO:0000259" key="12">
    <source>
        <dbReference type="PROSITE" id="PS50157"/>
    </source>
</evidence>